<keyword evidence="4" id="KW-0926">Vacuole</keyword>
<dbReference type="AlphaFoldDB" id="A0AAE0J6D3"/>
<feature type="transmembrane region" description="Helical" evidence="10">
    <location>
        <begin position="301"/>
        <end position="322"/>
    </location>
</feature>
<keyword evidence="5 10" id="KW-0812">Transmembrane</keyword>
<accession>A0AAE0J6D3</accession>
<dbReference type="EMBL" id="JAUEPO010000001">
    <property type="protein sequence ID" value="KAK3337766.1"/>
    <property type="molecule type" value="Genomic_DNA"/>
</dbReference>
<feature type="compositionally biased region" description="Acidic residues" evidence="9">
    <location>
        <begin position="451"/>
        <end position="472"/>
    </location>
</feature>
<evidence type="ECO:0000256" key="5">
    <source>
        <dbReference type="ARBA" id="ARBA00022692"/>
    </source>
</evidence>
<dbReference type="GO" id="GO:0000329">
    <property type="term" value="C:fungal-type vacuole membrane"/>
    <property type="evidence" value="ECO:0007669"/>
    <property type="project" value="TreeGrafter"/>
</dbReference>
<dbReference type="Proteomes" id="UP001286456">
    <property type="component" value="Unassembled WGS sequence"/>
</dbReference>
<dbReference type="GO" id="GO:0015189">
    <property type="term" value="F:L-lysine transmembrane transporter activity"/>
    <property type="evidence" value="ECO:0007669"/>
    <property type="project" value="TreeGrafter"/>
</dbReference>
<name>A0AAE0J6D3_9PEZI</name>
<feature type="transmembrane region" description="Helical" evidence="10">
    <location>
        <begin position="222"/>
        <end position="242"/>
    </location>
</feature>
<evidence type="ECO:0000256" key="7">
    <source>
        <dbReference type="ARBA" id="ARBA00022989"/>
    </source>
</evidence>
<evidence type="ECO:0000256" key="9">
    <source>
        <dbReference type="SAM" id="MobiDB-lite"/>
    </source>
</evidence>
<keyword evidence="7 10" id="KW-1133">Transmembrane helix</keyword>
<dbReference type="Pfam" id="PF01490">
    <property type="entry name" value="Aa_trans"/>
    <property type="match status" value="1"/>
</dbReference>
<evidence type="ECO:0000256" key="1">
    <source>
        <dbReference type="ARBA" id="ARBA00004128"/>
    </source>
</evidence>
<feature type="transmembrane region" description="Helical" evidence="10">
    <location>
        <begin position="516"/>
        <end position="536"/>
    </location>
</feature>
<evidence type="ECO:0000259" key="11">
    <source>
        <dbReference type="Pfam" id="PF01490"/>
    </source>
</evidence>
<comment type="subcellular location">
    <subcellularLocation>
        <location evidence="1">Vacuole membrane</location>
        <topology evidence="1">Multi-pass membrane protein</topology>
    </subcellularLocation>
</comment>
<comment type="similarity">
    <text evidence="2">Belongs to the amino acid/polyamine transporter 2 family.</text>
</comment>
<feature type="transmembrane region" description="Helical" evidence="10">
    <location>
        <begin position="263"/>
        <end position="289"/>
    </location>
</feature>
<feature type="region of interest" description="Disordered" evidence="9">
    <location>
        <begin position="348"/>
        <end position="372"/>
    </location>
</feature>
<keyword evidence="13" id="KW-1185">Reference proteome</keyword>
<dbReference type="InterPro" id="IPR013057">
    <property type="entry name" value="AA_transpt_TM"/>
</dbReference>
<evidence type="ECO:0000256" key="8">
    <source>
        <dbReference type="ARBA" id="ARBA00023136"/>
    </source>
</evidence>
<dbReference type="GO" id="GO:0061459">
    <property type="term" value="F:L-arginine transmembrane transporter activity"/>
    <property type="evidence" value="ECO:0007669"/>
    <property type="project" value="TreeGrafter"/>
</dbReference>
<reference evidence="12" key="1">
    <citation type="journal article" date="2023" name="Mol. Phylogenet. Evol.">
        <title>Genome-scale phylogeny and comparative genomics of the fungal order Sordariales.</title>
        <authorList>
            <person name="Hensen N."/>
            <person name="Bonometti L."/>
            <person name="Westerberg I."/>
            <person name="Brannstrom I.O."/>
            <person name="Guillou S."/>
            <person name="Cros-Aarteil S."/>
            <person name="Calhoun S."/>
            <person name="Haridas S."/>
            <person name="Kuo A."/>
            <person name="Mondo S."/>
            <person name="Pangilinan J."/>
            <person name="Riley R."/>
            <person name="LaButti K."/>
            <person name="Andreopoulos B."/>
            <person name="Lipzen A."/>
            <person name="Chen C."/>
            <person name="Yan M."/>
            <person name="Daum C."/>
            <person name="Ng V."/>
            <person name="Clum A."/>
            <person name="Steindorff A."/>
            <person name="Ohm R.A."/>
            <person name="Martin F."/>
            <person name="Silar P."/>
            <person name="Natvig D.O."/>
            <person name="Lalanne C."/>
            <person name="Gautier V."/>
            <person name="Ament-Velasquez S.L."/>
            <person name="Kruys A."/>
            <person name="Hutchinson M.I."/>
            <person name="Powell A.J."/>
            <person name="Barry K."/>
            <person name="Miller A.N."/>
            <person name="Grigoriev I.V."/>
            <person name="Debuchy R."/>
            <person name="Gladieux P."/>
            <person name="Hiltunen Thoren M."/>
            <person name="Johannesson H."/>
        </authorList>
    </citation>
    <scope>NUCLEOTIDE SEQUENCE</scope>
    <source>
        <strain evidence="12">SMH4131-1</strain>
    </source>
</reference>
<feature type="transmembrane region" description="Helical" evidence="10">
    <location>
        <begin position="163"/>
        <end position="180"/>
    </location>
</feature>
<evidence type="ECO:0000313" key="12">
    <source>
        <dbReference type="EMBL" id="KAK3337766.1"/>
    </source>
</evidence>
<evidence type="ECO:0000256" key="6">
    <source>
        <dbReference type="ARBA" id="ARBA00022970"/>
    </source>
</evidence>
<keyword evidence="8 10" id="KW-0472">Membrane</keyword>
<feature type="transmembrane region" description="Helical" evidence="10">
    <location>
        <begin position="389"/>
        <end position="407"/>
    </location>
</feature>
<reference evidence="12" key="2">
    <citation type="submission" date="2023-06" db="EMBL/GenBank/DDBJ databases">
        <authorList>
            <consortium name="Lawrence Berkeley National Laboratory"/>
            <person name="Haridas S."/>
            <person name="Hensen N."/>
            <person name="Bonometti L."/>
            <person name="Westerberg I."/>
            <person name="Brannstrom I.O."/>
            <person name="Guillou S."/>
            <person name="Cros-Aarteil S."/>
            <person name="Calhoun S."/>
            <person name="Kuo A."/>
            <person name="Mondo S."/>
            <person name="Pangilinan J."/>
            <person name="Riley R."/>
            <person name="Labutti K."/>
            <person name="Andreopoulos B."/>
            <person name="Lipzen A."/>
            <person name="Chen C."/>
            <person name="Yanf M."/>
            <person name="Daum C."/>
            <person name="Ng V."/>
            <person name="Clum A."/>
            <person name="Steindorff A."/>
            <person name="Ohm R."/>
            <person name="Martin F."/>
            <person name="Silar P."/>
            <person name="Natvig D."/>
            <person name="Lalanne C."/>
            <person name="Gautier V."/>
            <person name="Ament-Velasquez S.L."/>
            <person name="Kruys A."/>
            <person name="Hutchinson M.I."/>
            <person name="Powell A.J."/>
            <person name="Barry K."/>
            <person name="Miller A.N."/>
            <person name="Grigoriev I.V."/>
            <person name="Debuchy R."/>
            <person name="Gladieux P."/>
            <person name="Thoren M.H."/>
            <person name="Johannesson H."/>
        </authorList>
    </citation>
    <scope>NUCLEOTIDE SEQUENCE</scope>
    <source>
        <strain evidence="12">SMH4131-1</strain>
    </source>
</reference>
<dbReference type="GO" id="GO:0015194">
    <property type="term" value="F:L-serine transmembrane transporter activity"/>
    <property type="evidence" value="ECO:0007669"/>
    <property type="project" value="TreeGrafter"/>
</dbReference>
<evidence type="ECO:0000256" key="3">
    <source>
        <dbReference type="ARBA" id="ARBA00022448"/>
    </source>
</evidence>
<feature type="transmembrane region" description="Helical" evidence="10">
    <location>
        <begin position="192"/>
        <end position="210"/>
    </location>
</feature>
<evidence type="ECO:0000256" key="2">
    <source>
        <dbReference type="ARBA" id="ARBA00008066"/>
    </source>
</evidence>
<feature type="compositionally biased region" description="Low complexity" evidence="9">
    <location>
        <begin position="363"/>
        <end position="372"/>
    </location>
</feature>
<feature type="transmembrane region" description="Helical" evidence="10">
    <location>
        <begin position="68"/>
        <end position="90"/>
    </location>
</feature>
<dbReference type="GO" id="GO:0005290">
    <property type="term" value="F:L-histidine transmembrane transporter activity"/>
    <property type="evidence" value="ECO:0007669"/>
    <property type="project" value="TreeGrafter"/>
</dbReference>
<dbReference type="PANTHER" id="PTHR22950">
    <property type="entry name" value="AMINO ACID TRANSPORTER"/>
    <property type="match status" value="1"/>
</dbReference>
<protein>
    <submittedName>
        <fullName evidence="12">Transmembrane amino acid transporter protein-domain-containing protein</fullName>
    </submittedName>
</protein>
<feature type="transmembrane region" description="Helical" evidence="10">
    <location>
        <begin position="413"/>
        <end position="435"/>
    </location>
</feature>
<sequence length="541" mass="57896">MTTGYLTVANAGTSGSLSGGIMAQQRRGRSPKVGGGGGQATMISSNINLLNTIIGAGTLAMPLALSHFGVMLGVLLILWCGLTSAFGLYLQSRCARYIDRGSSSFFALSQMTYPNAAVVFDAAIAIKCFGVGVSYMIIIGDLMPGVAEAFGSQATGLAFLEDRKFWITAFFLVFIIPLSFPKRLDSLKYTSIVALLSIGYLVILVVYNFGAGSFPPRTDIRIITWEGPVAALSSLPVMIFAYTCHQNMFSILNEIKDNSPGSIVGVIGSSIGSAASVYILVAITGYLTFGSDVEGNIVGMYPASIASTIAKAAIVVLVTFSIPLQIHPCRASIDAVLRWRPGKVTVQAQTGNSGRASPAHNQPLLPSSSAPSTLDSHGAPVAAISELRFALITAAILVFSYMTALNVSSLDRVLAYVGSTGSTAISFILPGLFYYKISDPASIHHQRLTKEDDDADFSNSENDEEDDEDEPSMLESVHSLRSAASAVSAVSRWRWRRKWRWDMEHLEAELLRKMSLLLAVYGGCVMVVCLVMNTFFTAAPH</sequence>
<organism evidence="12 13">
    <name type="scientific">Cercophora scortea</name>
    <dbReference type="NCBI Taxonomy" id="314031"/>
    <lineage>
        <taxon>Eukaryota</taxon>
        <taxon>Fungi</taxon>
        <taxon>Dikarya</taxon>
        <taxon>Ascomycota</taxon>
        <taxon>Pezizomycotina</taxon>
        <taxon>Sordariomycetes</taxon>
        <taxon>Sordariomycetidae</taxon>
        <taxon>Sordariales</taxon>
        <taxon>Lasiosphaeriaceae</taxon>
        <taxon>Cercophora</taxon>
    </lineage>
</organism>
<evidence type="ECO:0000256" key="4">
    <source>
        <dbReference type="ARBA" id="ARBA00022554"/>
    </source>
</evidence>
<gene>
    <name evidence="12" type="ORF">B0T19DRAFT_82154</name>
</gene>
<dbReference type="GO" id="GO:0005313">
    <property type="term" value="F:L-glutamate transmembrane transporter activity"/>
    <property type="evidence" value="ECO:0007669"/>
    <property type="project" value="TreeGrafter"/>
</dbReference>
<feature type="domain" description="Amino acid transporter transmembrane" evidence="11">
    <location>
        <begin position="39"/>
        <end position="450"/>
    </location>
</feature>
<dbReference type="PANTHER" id="PTHR22950:SF678">
    <property type="entry name" value="VACUOLAR AMINO ACID TRANSPORTER 5-RELATED"/>
    <property type="match status" value="1"/>
</dbReference>
<keyword evidence="6" id="KW-0029">Amino-acid transport</keyword>
<feature type="region of interest" description="Disordered" evidence="9">
    <location>
        <begin position="448"/>
        <end position="474"/>
    </location>
</feature>
<dbReference type="GO" id="GO:0005302">
    <property type="term" value="F:L-tyrosine transmembrane transporter activity"/>
    <property type="evidence" value="ECO:0007669"/>
    <property type="project" value="TreeGrafter"/>
</dbReference>
<proteinExistence type="inferred from homology"/>
<comment type="caution">
    <text evidence="12">The sequence shown here is derived from an EMBL/GenBank/DDBJ whole genome shotgun (WGS) entry which is preliminary data.</text>
</comment>
<keyword evidence="3" id="KW-0813">Transport</keyword>
<evidence type="ECO:0000256" key="10">
    <source>
        <dbReference type="SAM" id="Phobius"/>
    </source>
</evidence>
<evidence type="ECO:0000313" key="13">
    <source>
        <dbReference type="Proteomes" id="UP001286456"/>
    </source>
</evidence>
<feature type="transmembrane region" description="Helical" evidence="10">
    <location>
        <begin position="118"/>
        <end position="143"/>
    </location>
</feature>